<gene>
    <name evidence="1" type="ORF">L210DRAFT_341852</name>
</gene>
<sequence length="151" mass="16895">MALDDIHARNYRRAKIIDDRQCVTGVKRLEVPSVQQRSLIATPDGQRPVELDPGKVRVHENDTRILAHRDCTEKACVNVVDLDPRDTAVSHQGLWKAPHVLFSSWSTSPRLPNPRSSASPQHLIFIHTLPPQGAFCIRPPTISSSVTSPWL</sequence>
<organism evidence="1 2">
    <name type="scientific">Boletus edulis BED1</name>
    <dbReference type="NCBI Taxonomy" id="1328754"/>
    <lineage>
        <taxon>Eukaryota</taxon>
        <taxon>Fungi</taxon>
        <taxon>Dikarya</taxon>
        <taxon>Basidiomycota</taxon>
        <taxon>Agaricomycotina</taxon>
        <taxon>Agaricomycetes</taxon>
        <taxon>Agaricomycetidae</taxon>
        <taxon>Boletales</taxon>
        <taxon>Boletineae</taxon>
        <taxon>Boletaceae</taxon>
        <taxon>Boletoideae</taxon>
        <taxon>Boletus</taxon>
    </lineage>
</organism>
<reference evidence="1" key="1">
    <citation type="submission" date="2019-10" db="EMBL/GenBank/DDBJ databases">
        <authorList>
            <consortium name="DOE Joint Genome Institute"/>
            <person name="Kuo A."/>
            <person name="Miyauchi S."/>
            <person name="Kiss E."/>
            <person name="Drula E."/>
            <person name="Kohler A."/>
            <person name="Sanchez-Garcia M."/>
            <person name="Andreopoulos B."/>
            <person name="Barry K.W."/>
            <person name="Bonito G."/>
            <person name="Buee M."/>
            <person name="Carver A."/>
            <person name="Chen C."/>
            <person name="Cichocki N."/>
            <person name="Clum A."/>
            <person name="Culley D."/>
            <person name="Crous P.W."/>
            <person name="Fauchery L."/>
            <person name="Girlanda M."/>
            <person name="Hayes R."/>
            <person name="Keri Z."/>
            <person name="LaButti K."/>
            <person name="Lipzen A."/>
            <person name="Lombard V."/>
            <person name="Magnuson J."/>
            <person name="Maillard F."/>
            <person name="Morin E."/>
            <person name="Murat C."/>
            <person name="Nolan M."/>
            <person name="Ohm R."/>
            <person name="Pangilinan J."/>
            <person name="Pereira M."/>
            <person name="Perotto S."/>
            <person name="Peter M."/>
            <person name="Riley R."/>
            <person name="Sitrit Y."/>
            <person name="Stielow B."/>
            <person name="Szollosi G."/>
            <person name="Zifcakova L."/>
            <person name="Stursova M."/>
            <person name="Spatafora J.W."/>
            <person name="Tedersoo L."/>
            <person name="Vaario L.-M."/>
            <person name="Yamada A."/>
            <person name="Yan M."/>
            <person name="Wang P."/>
            <person name="Xu J."/>
            <person name="Bruns T."/>
            <person name="Baldrian P."/>
            <person name="Vilgalys R."/>
            <person name="Henrissat B."/>
            <person name="Grigoriev I.V."/>
            <person name="Hibbett D."/>
            <person name="Nagy L.G."/>
            <person name="Martin F.M."/>
        </authorList>
    </citation>
    <scope>NUCLEOTIDE SEQUENCE</scope>
    <source>
        <strain evidence="1">BED1</strain>
    </source>
</reference>
<accession>A0AAD4C3J0</accession>
<comment type="caution">
    <text evidence="1">The sequence shown here is derived from an EMBL/GenBank/DDBJ whole genome shotgun (WGS) entry which is preliminary data.</text>
</comment>
<proteinExistence type="predicted"/>
<evidence type="ECO:0000313" key="1">
    <source>
        <dbReference type="EMBL" id="KAF8447397.1"/>
    </source>
</evidence>
<name>A0AAD4C3J0_BOLED</name>
<dbReference type="AlphaFoldDB" id="A0AAD4C3J0"/>
<protein>
    <submittedName>
        <fullName evidence="1">Uncharacterized protein</fullName>
    </submittedName>
</protein>
<reference evidence="1" key="2">
    <citation type="journal article" date="2020" name="Nat. Commun.">
        <title>Large-scale genome sequencing of mycorrhizal fungi provides insights into the early evolution of symbiotic traits.</title>
        <authorList>
            <person name="Miyauchi S."/>
            <person name="Kiss E."/>
            <person name="Kuo A."/>
            <person name="Drula E."/>
            <person name="Kohler A."/>
            <person name="Sanchez-Garcia M."/>
            <person name="Morin E."/>
            <person name="Andreopoulos B."/>
            <person name="Barry K.W."/>
            <person name="Bonito G."/>
            <person name="Buee M."/>
            <person name="Carver A."/>
            <person name="Chen C."/>
            <person name="Cichocki N."/>
            <person name="Clum A."/>
            <person name="Culley D."/>
            <person name="Crous P.W."/>
            <person name="Fauchery L."/>
            <person name="Girlanda M."/>
            <person name="Hayes R.D."/>
            <person name="Keri Z."/>
            <person name="LaButti K."/>
            <person name="Lipzen A."/>
            <person name="Lombard V."/>
            <person name="Magnuson J."/>
            <person name="Maillard F."/>
            <person name="Murat C."/>
            <person name="Nolan M."/>
            <person name="Ohm R.A."/>
            <person name="Pangilinan J."/>
            <person name="Pereira M.F."/>
            <person name="Perotto S."/>
            <person name="Peter M."/>
            <person name="Pfister S."/>
            <person name="Riley R."/>
            <person name="Sitrit Y."/>
            <person name="Stielow J.B."/>
            <person name="Szollosi G."/>
            <person name="Zifcakova L."/>
            <person name="Stursova M."/>
            <person name="Spatafora J.W."/>
            <person name="Tedersoo L."/>
            <person name="Vaario L.M."/>
            <person name="Yamada A."/>
            <person name="Yan M."/>
            <person name="Wang P."/>
            <person name="Xu J."/>
            <person name="Bruns T."/>
            <person name="Baldrian P."/>
            <person name="Vilgalys R."/>
            <person name="Dunand C."/>
            <person name="Henrissat B."/>
            <person name="Grigoriev I.V."/>
            <person name="Hibbett D."/>
            <person name="Nagy L.G."/>
            <person name="Martin F.M."/>
        </authorList>
    </citation>
    <scope>NUCLEOTIDE SEQUENCE</scope>
    <source>
        <strain evidence="1">BED1</strain>
    </source>
</reference>
<keyword evidence="2" id="KW-1185">Reference proteome</keyword>
<evidence type="ECO:0000313" key="2">
    <source>
        <dbReference type="Proteomes" id="UP001194468"/>
    </source>
</evidence>
<dbReference type="Proteomes" id="UP001194468">
    <property type="component" value="Unassembled WGS sequence"/>
</dbReference>
<dbReference type="EMBL" id="WHUW01000004">
    <property type="protein sequence ID" value="KAF8447397.1"/>
    <property type="molecule type" value="Genomic_DNA"/>
</dbReference>